<dbReference type="SMART" id="SM00028">
    <property type="entry name" value="TPR"/>
    <property type="match status" value="3"/>
</dbReference>
<dbReference type="OrthoDB" id="122893at2759"/>
<protein>
    <submittedName>
        <fullName evidence="2">Uncharacterized protein</fullName>
    </submittedName>
</protein>
<feature type="repeat" description="TPR" evidence="1">
    <location>
        <begin position="119"/>
        <end position="152"/>
    </location>
</feature>
<evidence type="ECO:0000313" key="2">
    <source>
        <dbReference type="EMBL" id="POM57723.1"/>
    </source>
</evidence>
<dbReference type="EMBL" id="NCKW01020549">
    <property type="protein sequence ID" value="POM57723.1"/>
    <property type="molecule type" value="Genomic_DNA"/>
</dbReference>
<dbReference type="PROSITE" id="PS50005">
    <property type="entry name" value="TPR"/>
    <property type="match status" value="1"/>
</dbReference>
<dbReference type="InterPro" id="IPR019734">
    <property type="entry name" value="TPR_rpt"/>
</dbReference>
<proteinExistence type="predicted"/>
<dbReference type="InterPro" id="IPR011990">
    <property type="entry name" value="TPR-like_helical_dom_sf"/>
</dbReference>
<gene>
    <name evidence="2" type="ORF">PHPALM_37730</name>
</gene>
<evidence type="ECO:0000313" key="3">
    <source>
        <dbReference type="Proteomes" id="UP000237271"/>
    </source>
</evidence>
<keyword evidence="3" id="KW-1185">Reference proteome</keyword>
<dbReference type="AlphaFoldDB" id="A0A2P4WWP4"/>
<evidence type="ECO:0000256" key="1">
    <source>
        <dbReference type="PROSITE-ProRule" id="PRU00339"/>
    </source>
</evidence>
<dbReference type="Proteomes" id="UP000237271">
    <property type="component" value="Unassembled WGS sequence"/>
</dbReference>
<dbReference type="Pfam" id="PF13181">
    <property type="entry name" value="TPR_8"/>
    <property type="match status" value="2"/>
</dbReference>
<organism evidence="2 3">
    <name type="scientific">Phytophthora palmivora</name>
    <dbReference type="NCBI Taxonomy" id="4796"/>
    <lineage>
        <taxon>Eukaryota</taxon>
        <taxon>Sar</taxon>
        <taxon>Stramenopiles</taxon>
        <taxon>Oomycota</taxon>
        <taxon>Peronosporomycetes</taxon>
        <taxon>Peronosporales</taxon>
        <taxon>Peronosporaceae</taxon>
        <taxon>Phytophthora</taxon>
    </lineage>
</organism>
<comment type="caution">
    <text evidence="2">The sequence shown here is derived from an EMBL/GenBank/DDBJ whole genome shotgun (WGS) entry which is preliminary data.</text>
</comment>
<accession>A0A2P4WWP4</accession>
<dbReference type="Gene3D" id="1.25.40.10">
    <property type="entry name" value="Tetratricopeptide repeat domain"/>
    <property type="match status" value="2"/>
</dbReference>
<sequence length="289" mass="32707">MLGKVAGFVLHRRVLRGAPTLATQHLFPVRALSNAARGDRGDGFYVSKKAVKMTLVVGAALTGGYLYLEREDADRKEIRVLLEQSQLSLENGDSDQSMRDLEKAFDLHKTKFPQDKGVIAMAMAIGASYEKKDQFAQAMPYYSEALELTPLESRILYRENLRVLMLDRLGQCAKQTGDLETAEMHFKQAIEIYDQLKGKLSLSPESDKEPSILSKLDEDILNVFLHYAVLLTTQQRPDDAARVRQRLTTVARGSSQLRSQVMKINRQVDDYIALEKIREERKLEETKGD</sequence>
<dbReference type="SUPFAM" id="SSF48452">
    <property type="entry name" value="TPR-like"/>
    <property type="match status" value="1"/>
</dbReference>
<reference evidence="2 3" key="1">
    <citation type="journal article" date="2017" name="Genome Biol. Evol.">
        <title>Phytophthora megakarya and P. palmivora, closely related causal agents of cacao black pod rot, underwent increases in genome sizes and gene numbers by different mechanisms.</title>
        <authorList>
            <person name="Ali S.S."/>
            <person name="Shao J."/>
            <person name="Lary D.J."/>
            <person name="Kronmiller B."/>
            <person name="Shen D."/>
            <person name="Strem M.D."/>
            <person name="Amoako-Attah I."/>
            <person name="Akrofi A.Y."/>
            <person name="Begoude B.A."/>
            <person name="Ten Hoopen G.M."/>
            <person name="Coulibaly K."/>
            <person name="Kebe B.I."/>
            <person name="Melnick R.L."/>
            <person name="Guiltinan M.J."/>
            <person name="Tyler B.M."/>
            <person name="Meinhardt L.W."/>
            <person name="Bailey B.A."/>
        </authorList>
    </citation>
    <scope>NUCLEOTIDE SEQUENCE [LARGE SCALE GENOMIC DNA]</scope>
    <source>
        <strain evidence="3">sbr112.9</strain>
    </source>
</reference>
<keyword evidence="1" id="KW-0802">TPR repeat</keyword>
<name>A0A2P4WWP4_9STRA</name>